<dbReference type="SUPFAM" id="SSF57756">
    <property type="entry name" value="Retrovirus zinc finger-like domains"/>
    <property type="match status" value="1"/>
</dbReference>
<name>A0A699GXG8_TANCI</name>
<dbReference type="AlphaFoldDB" id="A0A699GXG8"/>
<comment type="caution">
    <text evidence="4">The sequence shown here is derived from an EMBL/GenBank/DDBJ whole genome shotgun (WGS) entry which is preliminary data.</text>
</comment>
<protein>
    <recommendedName>
        <fullName evidence="3">CCHC-type domain-containing protein</fullName>
    </recommendedName>
</protein>
<dbReference type="PROSITE" id="PS50158">
    <property type="entry name" value="ZF_CCHC"/>
    <property type="match status" value="1"/>
</dbReference>
<keyword evidence="1" id="KW-0862">Zinc</keyword>
<dbReference type="InterPro" id="IPR021109">
    <property type="entry name" value="Peptidase_aspartic_dom_sf"/>
</dbReference>
<feature type="compositionally biased region" description="Low complexity" evidence="2">
    <location>
        <begin position="274"/>
        <end position="305"/>
    </location>
</feature>
<dbReference type="SMART" id="SM00343">
    <property type="entry name" value="ZnF_C2HC"/>
    <property type="match status" value="2"/>
</dbReference>
<accession>A0A699GXG8</accession>
<dbReference type="InterPro" id="IPR043502">
    <property type="entry name" value="DNA/RNA_pol_sf"/>
</dbReference>
<evidence type="ECO:0000256" key="1">
    <source>
        <dbReference type="PROSITE-ProRule" id="PRU00047"/>
    </source>
</evidence>
<dbReference type="PANTHER" id="PTHR15503">
    <property type="entry name" value="LDOC1 RELATED"/>
    <property type="match status" value="1"/>
</dbReference>
<dbReference type="PANTHER" id="PTHR15503:SF45">
    <property type="entry name" value="RNA-DIRECTED DNA POLYMERASE HOMOLOG"/>
    <property type="match status" value="1"/>
</dbReference>
<keyword evidence="1" id="KW-0863">Zinc-finger</keyword>
<feature type="region of interest" description="Disordered" evidence="2">
    <location>
        <begin position="256"/>
        <end position="324"/>
    </location>
</feature>
<keyword evidence="1" id="KW-0479">Metal-binding</keyword>
<gene>
    <name evidence="4" type="ORF">Tci_239261</name>
</gene>
<proteinExistence type="predicted"/>
<dbReference type="InterPro" id="IPR001878">
    <property type="entry name" value="Znf_CCHC"/>
</dbReference>
<evidence type="ECO:0000259" key="3">
    <source>
        <dbReference type="PROSITE" id="PS50158"/>
    </source>
</evidence>
<organism evidence="4">
    <name type="scientific">Tanacetum cinerariifolium</name>
    <name type="common">Dalmatian daisy</name>
    <name type="synonym">Chrysanthemum cinerariifolium</name>
    <dbReference type="NCBI Taxonomy" id="118510"/>
    <lineage>
        <taxon>Eukaryota</taxon>
        <taxon>Viridiplantae</taxon>
        <taxon>Streptophyta</taxon>
        <taxon>Embryophyta</taxon>
        <taxon>Tracheophyta</taxon>
        <taxon>Spermatophyta</taxon>
        <taxon>Magnoliopsida</taxon>
        <taxon>eudicotyledons</taxon>
        <taxon>Gunneridae</taxon>
        <taxon>Pentapetalae</taxon>
        <taxon>asterids</taxon>
        <taxon>campanulids</taxon>
        <taxon>Asterales</taxon>
        <taxon>Asteraceae</taxon>
        <taxon>Asteroideae</taxon>
        <taxon>Anthemideae</taxon>
        <taxon>Anthemidinae</taxon>
        <taxon>Tanacetum</taxon>
    </lineage>
</organism>
<evidence type="ECO:0000313" key="4">
    <source>
        <dbReference type="EMBL" id="GEW67285.1"/>
    </source>
</evidence>
<dbReference type="EMBL" id="BKCJ010068628">
    <property type="protein sequence ID" value="GEW67285.1"/>
    <property type="molecule type" value="Genomic_DNA"/>
</dbReference>
<dbReference type="GO" id="GO:0003676">
    <property type="term" value="F:nucleic acid binding"/>
    <property type="evidence" value="ECO:0007669"/>
    <property type="project" value="InterPro"/>
</dbReference>
<evidence type="ECO:0000256" key="2">
    <source>
        <dbReference type="SAM" id="MobiDB-lite"/>
    </source>
</evidence>
<dbReference type="CDD" id="cd00303">
    <property type="entry name" value="retropepsin_like"/>
    <property type="match status" value="1"/>
</dbReference>
<dbReference type="SUPFAM" id="SSF56672">
    <property type="entry name" value="DNA/RNA polymerases"/>
    <property type="match status" value="1"/>
</dbReference>
<dbReference type="InterPro" id="IPR032567">
    <property type="entry name" value="RTL1-rel"/>
</dbReference>
<reference evidence="4" key="1">
    <citation type="journal article" date="2019" name="Sci. Rep.">
        <title>Draft genome of Tanacetum cinerariifolium, the natural source of mosquito coil.</title>
        <authorList>
            <person name="Yamashiro T."/>
            <person name="Shiraishi A."/>
            <person name="Satake H."/>
            <person name="Nakayama K."/>
        </authorList>
    </citation>
    <scope>NUCLEOTIDE SEQUENCE</scope>
</reference>
<sequence length="716" mass="81889">MHAYYAKESPILPPVIMPPSLMLSLMFNPQEFFLLEELLPPKKQRRDRSSSSTFFLAQESEIGESSRKTSLECHEEKIKEIINHLDELSLDRIENIKDNIEDTSFLIRLIISTSLDYPFNESIFTKLDIIILMPPQRTSTSTAPAMTRAAIRQLVADSVTAALEAQAVTMASTDNLNRNTGPRETPVAKKNYKEFIICQPFYFNGTEGVVRLIRWFKRTESVFSRSNCAKENKMTFATEEAINIAQRLMDQIIKRGSMQGTSDHKRKFDDKRSSNNNNNYPNNRVNNYQNNRNNNSNRNNDYRQQQNRRPKTFKSYAATPTKNSGYTGNSPLCKKCTLHYTGPCTVECNACNKVGHLTRNCRNKGPSTRSNQQLVLVIFHACGKKGHYANQCLKTNNNAYGRTYLLRDRNAHRDPNVLTGMFLLKQHLVKVLFYSGADKSFVSISLASMLNIPPITLDTTYDIEMANGNLLDSFKVIIGMDWLSKYQAKIICDEKVVHISIDGEILIIQAQVMEKKFDEKGLEDIPVVREFLEVFSEELPGLPLVRQVEFQIELVLRVAPVARAPYRLAPSEMQELSNQLQDLADRGFIRPSSSVYSKIDLRSGYHQLRVRNEDIPKTAFRTRSLVMTIHPKLPSQILESQTKAIKEENIKAKNLREMDKAFEIRPDGTRCIKNQSWLPLFGNLRDLIMRESHKSKYSIHPGSDKTYQELNMSASV</sequence>
<dbReference type="Pfam" id="PF08284">
    <property type="entry name" value="RVP_2"/>
    <property type="match status" value="2"/>
</dbReference>
<dbReference type="InterPro" id="IPR036875">
    <property type="entry name" value="Znf_CCHC_sf"/>
</dbReference>
<feature type="domain" description="CCHC-type" evidence="3">
    <location>
        <begin position="348"/>
        <end position="363"/>
    </location>
</feature>
<dbReference type="GO" id="GO:0008270">
    <property type="term" value="F:zinc ion binding"/>
    <property type="evidence" value="ECO:0007669"/>
    <property type="project" value="UniProtKB-KW"/>
</dbReference>
<dbReference type="Gene3D" id="4.10.60.10">
    <property type="entry name" value="Zinc finger, CCHC-type"/>
    <property type="match status" value="1"/>
</dbReference>
<dbReference type="Gene3D" id="3.10.10.10">
    <property type="entry name" value="HIV Type 1 Reverse Transcriptase, subunit A, domain 1"/>
    <property type="match status" value="2"/>
</dbReference>
<feature type="compositionally biased region" description="Basic and acidic residues" evidence="2">
    <location>
        <begin position="262"/>
        <end position="273"/>
    </location>
</feature>
<dbReference type="SUPFAM" id="SSF50630">
    <property type="entry name" value="Acid proteases"/>
    <property type="match status" value="1"/>
</dbReference>